<proteinExistence type="predicted"/>
<geneLocation type="mitochondrion" evidence="2"/>
<gene>
    <name evidence="2" type="primary">ND6</name>
    <name evidence="2" type="ORF">PLST15_MT-090</name>
</gene>
<sequence>MTTAAMVLMMKTLKSMNPTKYAFLILTCSLVTSAGLFKISTVSWMPLTLIMIFSSGMMTLFIYVSSLAPNEKSKSSHSWMWALLLVMSMSPKAHTLSTTKQSMKTFSHQTLILIMTAILILTMLAISSQSFNPQQTMSSTF</sequence>
<protein>
    <submittedName>
        <fullName evidence="2">NADH dehydrogenase subunit 6</fullName>
    </submittedName>
</protein>
<keyword evidence="1" id="KW-1133">Transmembrane helix</keyword>
<keyword evidence="2" id="KW-0496">Mitochondrion</keyword>
<organism evidence="2">
    <name type="scientific">Paraleius leontonychus</name>
    <dbReference type="NCBI Taxonomy" id="1807943"/>
    <lineage>
        <taxon>Eukaryota</taxon>
        <taxon>Metazoa</taxon>
        <taxon>Ecdysozoa</taxon>
        <taxon>Arthropoda</taxon>
        <taxon>Chelicerata</taxon>
        <taxon>Arachnida</taxon>
        <taxon>Acari</taxon>
        <taxon>Acariformes</taxon>
        <taxon>Sarcoptiformes</taxon>
        <taxon>Oribatida</taxon>
        <taxon>Brachypylina</taxon>
        <taxon>Oripodoidea</taxon>
        <taxon>Scheloribatidae</taxon>
        <taxon>Paraleius</taxon>
    </lineage>
</organism>
<dbReference type="EMBL" id="LT984407">
    <property type="protein sequence ID" value="SPC34978.1"/>
    <property type="molecule type" value="Genomic_DNA"/>
</dbReference>
<reference evidence="2" key="1">
    <citation type="submission" date="2018-06" db="EMBL/GenBank/DDBJ databases">
        <authorList>
            <person name="Zhirakovskaya E."/>
        </authorList>
    </citation>
    <scope>NUCLEOTIDE SEQUENCE</scope>
</reference>
<keyword evidence="1" id="KW-0812">Transmembrane</keyword>
<evidence type="ECO:0000313" key="2">
    <source>
        <dbReference type="EMBL" id="SPC34978.1"/>
    </source>
</evidence>
<evidence type="ECO:0000256" key="1">
    <source>
        <dbReference type="SAM" id="Phobius"/>
    </source>
</evidence>
<keyword evidence="1" id="KW-0472">Membrane</keyword>
<dbReference type="AlphaFoldDB" id="A0A330JLI4"/>
<accession>A0A330JLI4</accession>
<feature type="transmembrane region" description="Helical" evidence="1">
    <location>
        <begin position="44"/>
        <end position="64"/>
    </location>
</feature>
<feature type="transmembrane region" description="Helical" evidence="1">
    <location>
        <begin position="106"/>
        <end position="127"/>
    </location>
</feature>
<name>A0A330JLI4_9ACAR</name>